<organism evidence="1 2">
    <name type="scientific">Vibrio hyugaensis</name>
    <dbReference type="NCBI Taxonomy" id="1534743"/>
    <lineage>
        <taxon>Bacteria</taxon>
        <taxon>Pseudomonadati</taxon>
        <taxon>Pseudomonadota</taxon>
        <taxon>Gammaproteobacteria</taxon>
        <taxon>Vibrionales</taxon>
        <taxon>Vibrionaceae</taxon>
        <taxon>Vibrio</taxon>
    </lineage>
</organism>
<dbReference type="InterPro" id="IPR010263">
    <property type="entry name" value="T6SS_TssK"/>
</dbReference>
<protein>
    <submittedName>
        <fullName evidence="1">Type VI secretion protein</fullName>
    </submittedName>
</protein>
<proteinExistence type="predicted"/>
<sequence>MTQFSRTAWCEGMFLRPQHFQQSERATSYEYKGLVNLQHAYNWGLSTSLISTTALKEGYVDIEKVDAILPDMTLLQWKKGDDGLTPLFVEKGTNQTLIKIIVPASSLKDRLVSDQSEALVSRYLLKDLEIVDALTGQDEECIQVTAINLALTASNEKQPGFIELPILRIKEVTDEGEVILDEDYIPPHINLLNSFAITTCLRNVLAMTKIRADVVSQRLIQGKAASASAVDFIMLQMLNRYEVTLRHFSNLEHAHPLDLVALLHGYIGELSTFSSKSKRVPALKKYDHFDLSSVFHEINQILSQYLSVVLDQTANKLPLEIRQYGIQVTPLPDKRLLESCQFVLAIKADTTTDEIRRLVPAQLKLGPAEQIRDLINNQINGINVAPLSVVPRQIPYQTGYVYFEVVKKGPFWIRLRESGGIALQLSGHFPNAEIELWSISQ</sequence>
<dbReference type="PANTHER" id="PTHR35566:SF1">
    <property type="entry name" value="TYPE VI SECRETION SYSTEM BASEPLATE COMPONENT TSSK1"/>
    <property type="match status" value="1"/>
</dbReference>
<comment type="caution">
    <text evidence="1">The sequence shown here is derived from an EMBL/GenBank/DDBJ whole genome shotgun (WGS) entry which is preliminary data.</text>
</comment>
<dbReference type="EMBL" id="BSOE01000048">
    <property type="protein sequence ID" value="GLR04970.1"/>
    <property type="molecule type" value="Genomic_DNA"/>
</dbReference>
<dbReference type="Proteomes" id="UP001156669">
    <property type="component" value="Unassembled WGS sequence"/>
</dbReference>
<dbReference type="PANTHER" id="PTHR35566">
    <property type="entry name" value="BLR3599 PROTEIN"/>
    <property type="match status" value="1"/>
</dbReference>
<keyword evidence="2" id="KW-1185">Reference proteome</keyword>
<dbReference type="Pfam" id="PF05936">
    <property type="entry name" value="T6SS_VasE"/>
    <property type="match status" value="1"/>
</dbReference>
<gene>
    <name evidence="1" type="ORF">GCM10007906_25580</name>
</gene>
<accession>A0ABQ5Y4G1</accession>
<name>A0ABQ5Y4G1_9VIBR</name>
<evidence type="ECO:0000313" key="2">
    <source>
        <dbReference type="Proteomes" id="UP001156669"/>
    </source>
</evidence>
<dbReference type="NCBIfam" id="TIGR03353">
    <property type="entry name" value="VI_chp_4"/>
    <property type="match status" value="1"/>
</dbReference>
<evidence type="ECO:0000313" key="1">
    <source>
        <dbReference type="EMBL" id="GLR04970.1"/>
    </source>
</evidence>
<reference evidence="2" key="1">
    <citation type="journal article" date="2019" name="Int. J. Syst. Evol. Microbiol.">
        <title>The Global Catalogue of Microorganisms (GCM) 10K type strain sequencing project: providing services to taxonomists for standard genome sequencing and annotation.</title>
        <authorList>
            <consortium name="The Broad Institute Genomics Platform"/>
            <consortium name="The Broad Institute Genome Sequencing Center for Infectious Disease"/>
            <person name="Wu L."/>
            <person name="Ma J."/>
        </authorList>
    </citation>
    <scope>NUCLEOTIDE SEQUENCE [LARGE SCALE GENOMIC DNA]</scope>
    <source>
        <strain evidence="2">NBRC 110633</strain>
    </source>
</reference>
<dbReference type="RefSeq" id="WP_082037726.1">
    <property type="nucleotide sequence ID" value="NZ_BBLD01000024.1"/>
</dbReference>